<protein>
    <submittedName>
        <fullName evidence="2">Holin-like toxin</fullName>
    </submittedName>
</protein>
<dbReference type="Proteomes" id="UP001596989">
    <property type="component" value="Unassembled WGS sequence"/>
</dbReference>
<feature type="transmembrane region" description="Helical" evidence="1">
    <location>
        <begin position="6"/>
        <end position="24"/>
    </location>
</feature>
<reference evidence="3" key="1">
    <citation type="journal article" date="2019" name="Int. J. Syst. Evol. Microbiol.">
        <title>The Global Catalogue of Microorganisms (GCM) 10K type strain sequencing project: providing services to taxonomists for standard genome sequencing and annotation.</title>
        <authorList>
            <consortium name="The Broad Institute Genomics Platform"/>
            <consortium name="The Broad Institute Genome Sequencing Center for Infectious Disease"/>
            <person name="Wu L."/>
            <person name="Ma J."/>
        </authorList>
    </citation>
    <scope>NUCLEOTIDE SEQUENCE [LARGE SCALE GENOMIC DNA]</scope>
    <source>
        <strain evidence="3">CCUG 59129</strain>
    </source>
</reference>
<evidence type="ECO:0000313" key="3">
    <source>
        <dbReference type="Proteomes" id="UP001596989"/>
    </source>
</evidence>
<dbReference type="EMBL" id="JBHTJZ010000005">
    <property type="protein sequence ID" value="MFD0959016.1"/>
    <property type="molecule type" value="Genomic_DNA"/>
</dbReference>
<name>A0ABW3HNH0_9BACL</name>
<dbReference type="InterPro" id="IPR031616">
    <property type="entry name" value="BsrE-like"/>
</dbReference>
<accession>A0ABW3HNH0</accession>
<evidence type="ECO:0000313" key="2">
    <source>
        <dbReference type="EMBL" id="MFD0959016.1"/>
    </source>
</evidence>
<keyword evidence="3" id="KW-1185">Reference proteome</keyword>
<dbReference type="RefSeq" id="WP_277345901.1">
    <property type="nucleotide sequence ID" value="NZ_JBHTJZ010000005.1"/>
</dbReference>
<keyword evidence="1" id="KW-0812">Transmembrane</keyword>
<comment type="caution">
    <text evidence="2">The sequence shown here is derived from an EMBL/GenBank/DDBJ whole genome shotgun (WGS) entry which is preliminary data.</text>
</comment>
<gene>
    <name evidence="2" type="ORF">ACFQ2I_06375</name>
</gene>
<keyword evidence="1" id="KW-1133">Transmembrane helix</keyword>
<proteinExistence type="predicted"/>
<keyword evidence="1" id="KW-0472">Membrane</keyword>
<dbReference type="Pfam" id="PF16935">
    <property type="entry name" value="Hol_Tox"/>
    <property type="match status" value="1"/>
</dbReference>
<organism evidence="2 3">
    <name type="scientific">Paenibacillus chungangensis</name>
    <dbReference type="NCBI Taxonomy" id="696535"/>
    <lineage>
        <taxon>Bacteria</taxon>
        <taxon>Bacillati</taxon>
        <taxon>Bacillota</taxon>
        <taxon>Bacilli</taxon>
        <taxon>Bacillales</taxon>
        <taxon>Paenibacillaceae</taxon>
        <taxon>Paenibacillus</taxon>
    </lineage>
</organism>
<sequence length="31" mass="3636">MEVKDALTIMFLFGMFILALLTYINSNNKRK</sequence>
<evidence type="ECO:0000256" key="1">
    <source>
        <dbReference type="SAM" id="Phobius"/>
    </source>
</evidence>